<comment type="similarity">
    <text evidence="1 7">Belongs to the cytochrome P450 family.</text>
</comment>
<name>A0A4R6VKI9_9PSEU</name>
<organism evidence="8 9">
    <name type="scientific">Actinomycetospora succinea</name>
    <dbReference type="NCBI Taxonomy" id="663603"/>
    <lineage>
        <taxon>Bacteria</taxon>
        <taxon>Bacillati</taxon>
        <taxon>Actinomycetota</taxon>
        <taxon>Actinomycetes</taxon>
        <taxon>Pseudonocardiales</taxon>
        <taxon>Pseudonocardiaceae</taxon>
        <taxon>Actinomycetospora</taxon>
    </lineage>
</organism>
<dbReference type="SUPFAM" id="SSF48264">
    <property type="entry name" value="Cytochrome P450"/>
    <property type="match status" value="1"/>
</dbReference>
<dbReference type="GO" id="GO:0004497">
    <property type="term" value="F:monooxygenase activity"/>
    <property type="evidence" value="ECO:0007669"/>
    <property type="project" value="UniProtKB-KW"/>
</dbReference>
<evidence type="ECO:0000256" key="5">
    <source>
        <dbReference type="ARBA" id="ARBA00023004"/>
    </source>
</evidence>
<dbReference type="Proteomes" id="UP000295705">
    <property type="component" value="Unassembled WGS sequence"/>
</dbReference>
<dbReference type="GO" id="GO:0005506">
    <property type="term" value="F:iron ion binding"/>
    <property type="evidence" value="ECO:0007669"/>
    <property type="project" value="InterPro"/>
</dbReference>
<sequence>MTTCPYAHDYPFGEAEALEFDPTYARLRAEEPLARIRMPYGAEGRLATRYADVKTVLSDPRFSRAAVVGADVPRAIPEKIDRPDTITNIDPPEHGRVRRLVASAFTARRAEALRPRVREVADGLVDDMLASGSPANLVEAVAMPLPVIVICELLGVPLADRDVFRAGADAALSTSKVPAEERQAAMADLQRYIGSLVADRRARPDGPGDDVLGALISAREEDGDRLSEAELVSLGVAILVAGHETTMNMTSDMVLTLLAKRSRWEALVADPEQVPAAVEEMLRITPLGRHAGLPRIATEDVELEGGTVHAGEAVLVSTIAANRDPEVFDEPEELHLDRGSSSHVAFGFGPHHCLGASLARMELQTALTTLVTRVPTLDRAGEVVWRETALVRGPAELPVRW</sequence>
<proteinExistence type="inferred from homology"/>
<dbReference type="PRINTS" id="PR00385">
    <property type="entry name" value="P450"/>
</dbReference>
<dbReference type="GO" id="GO:0020037">
    <property type="term" value="F:heme binding"/>
    <property type="evidence" value="ECO:0007669"/>
    <property type="project" value="InterPro"/>
</dbReference>
<dbReference type="FunFam" id="1.10.630.10:FF:000018">
    <property type="entry name" value="Cytochrome P450 monooxygenase"/>
    <property type="match status" value="1"/>
</dbReference>
<evidence type="ECO:0000256" key="7">
    <source>
        <dbReference type="RuleBase" id="RU000461"/>
    </source>
</evidence>
<evidence type="ECO:0000256" key="4">
    <source>
        <dbReference type="ARBA" id="ARBA00023002"/>
    </source>
</evidence>
<gene>
    <name evidence="8" type="ORF">EV188_10289</name>
</gene>
<keyword evidence="6 7" id="KW-0503">Monooxygenase</keyword>
<evidence type="ECO:0000256" key="1">
    <source>
        <dbReference type="ARBA" id="ARBA00010617"/>
    </source>
</evidence>
<dbReference type="Gene3D" id="1.10.630.10">
    <property type="entry name" value="Cytochrome P450"/>
    <property type="match status" value="1"/>
</dbReference>
<dbReference type="InterPro" id="IPR002397">
    <property type="entry name" value="Cyt_P450_B"/>
</dbReference>
<dbReference type="Pfam" id="PF00067">
    <property type="entry name" value="p450"/>
    <property type="match status" value="1"/>
</dbReference>
<evidence type="ECO:0000256" key="3">
    <source>
        <dbReference type="ARBA" id="ARBA00022723"/>
    </source>
</evidence>
<keyword evidence="9" id="KW-1185">Reference proteome</keyword>
<keyword evidence="5 7" id="KW-0408">Iron</keyword>
<comment type="caution">
    <text evidence="8">The sequence shown here is derived from an EMBL/GenBank/DDBJ whole genome shotgun (WGS) entry which is preliminary data.</text>
</comment>
<dbReference type="PRINTS" id="PR00359">
    <property type="entry name" value="BP450"/>
</dbReference>
<reference evidence="8 9" key="1">
    <citation type="submission" date="2019-03" db="EMBL/GenBank/DDBJ databases">
        <title>Genomic Encyclopedia of Type Strains, Phase IV (KMG-IV): sequencing the most valuable type-strain genomes for metagenomic binning, comparative biology and taxonomic classification.</title>
        <authorList>
            <person name="Goeker M."/>
        </authorList>
    </citation>
    <scope>NUCLEOTIDE SEQUENCE [LARGE SCALE GENOMIC DNA]</scope>
    <source>
        <strain evidence="8 9">DSM 45775</strain>
    </source>
</reference>
<dbReference type="InterPro" id="IPR017972">
    <property type="entry name" value="Cyt_P450_CS"/>
</dbReference>
<keyword evidence="3 7" id="KW-0479">Metal-binding</keyword>
<dbReference type="PANTHER" id="PTHR46696">
    <property type="entry name" value="P450, PUTATIVE (EUROFUNG)-RELATED"/>
    <property type="match status" value="1"/>
</dbReference>
<evidence type="ECO:0000256" key="2">
    <source>
        <dbReference type="ARBA" id="ARBA00022617"/>
    </source>
</evidence>
<dbReference type="AlphaFoldDB" id="A0A4R6VKI9"/>
<evidence type="ECO:0000313" key="8">
    <source>
        <dbReference type="EMBL" id="TDQ62435.1"/>
    </source>
</evidence>
<dbReference type="OrthoDB" id="3218463at2"/>
<dbReference type="GO" id="GO:0016705">
    <property type="term" value="F:oxidoreductase activity, acting on paired donors, with incorporation or reduction of molecular oxygen"/>
    <property type="evidence" value="ECO:0007669"/>
    <property type="project" value="InterPro"/>
</dbReference>
<protein>
    <submittedName>
        <fullName evidence="8">Cytochrome P450</fullName>
    </submittedName>
</protein>
<evidence type="ECO:0000256" key="6">
    <source>
        <dbReference type="ARBA" id="ARBA00023033"/>
    </source>
</evidence>
<evidence type="ECO:0000313" key="9">
    <source>
        <dbReference type="Proteomes" id="UP000295705"/>
    </source>
</evidence>
<keyword evidence="2 7" id="KW-0349">Heme</keyword>
<dbReference type="PANTHER" id="PTHR46696:SF1">
    <property type="entry name" value="CYTOCHROME P450 YJIB-RELATED"/>
    <property type="match status" value="1"/>
</dbReference>
<dbReference type="InterPro" id="IPR001128">
    <property type="entry name" value="Cyt_P450"/>
</dbReference>
<dbReference type="RefSeq" id="WP_133825513.1">
    <property type="nucleotide sequence ID" value="NZ_BAABHR010000029.1"/>
</dbReference>
<dbReference type="EMBL" id="SNYO01000002">
    <property type="protein sequence ID" value="TDQ62435.1"/>
    <property type="molecule type" value="Genomic_DNA"/>
</dbReference>
<dbReference type="InterPro" id="IPR036396">
    <property type="entry name" value="Cyt_P450_sf"/>
</dbReference>
<accession>A0A4R6VKI9</accession>
<dbReference type="PROSITE" id="PS00086">
    <property type="entry name" value="CYTOCHROME_P450"/>
    <property type="match status" value="1"/>
</dbReference>
<keyword evidence="4 7" id="KW-0560">Oxidoreductase</keyword>
<dbReference type="CDD" id="cd11031">
    <property type="entry name" value="Cyp158A-like"/>
    <property type="match status" value="1"/>
</dbReference>